<evidence type="ECO:0000313" key="1">
    <source>
        <dbReference type="EMBL" id="CEN38371.1"/>
    </source>
</evidence>
<dbReference type="RefSeq" id="WP_041993728.1">
    <property type="nucleotide sequence ID" value="NZ_CDOD01000045.1"/>
</dbReference>
<name>A0A0B7HF73_9FLAO</name>
<accession>A0A0B7HF73</accession>
<keyword evidence="2" id="KW-1185">Reference proteome</keyword>
<sequence>MQKTYYYHLFVARIEEGKTKDYDQYALGETHTIPLLFKELGIEDYVFDGEIGNYGVEVLNPDFRYEFPLSELFFDSVVKQEDLPTIEKFCKEKDILPNSYIIIYKKDLKINKGTSFSYPNLYYVGEFEMSEEGKESEQFRNPHLF</sequence>
<reference evidence="2" key="1">
    <citation type="submission" date="2015-01" db="EMBL/GenBank/DDBJ databases">
        <authorList>
            <person name="MANFREDI Pablo"/>
        </authorList>
    </citation>
    <scope>NUCLEOTIDE SEQUENCE [LARGE SCALE GENOMIC DNA]</scope>
    <source>
        <strain evidence="2">Ccyn2B</strain>
    </source>
</reference>
<dbReference type="Proteomes" id="UP000038055">
    <property type="component" value="Unassembled WGS sequence"/>
</dbReference>
<dbReference type="STRING" id="28189.CCYN74_30258"/>
<gene>
    <name evidence="1" type="ORF">CCYN2B_50033</name>
</gene>
<dbReference type="EMBL" id="CDOD01000045">
    <property type="protein sequence ID" value="CEN38371.1"/>
    <property type="molecule type" value="Genomic_DNA"/>
</dbReference>
<proteinExistence type="predicted"/>
<organism evidence="1 2">
    <name type="scientific">Capnocytophaga cynodegmi</name>
    <dbReference type="NCBI Taxonomy" id="28189"/>
    <lineage>
        <taxon>Bacteria</taxon>
        <taxon>Pseudomonadati</taxon>
        <taxon>Bacteroidota</taxon>
        <taxon>Flavobacteriia</taxon>
        <taxon>Flavobacteriales</taxon>
        <taxon>Flavobacteriaceae</taxon>
        <taxon>Capnocytophaga</taxon>
    </lineage>
</organism>
<protein>
    <submittedName>
        <fullName evidence="1">Uncharacterized protein</fullName>
    </submittedName>
</protein>
<evidence type="ECO:0000313" key="2">
    <source>
        <dbReference type="Proteomes" id="UP000038055"/>
    </source>
</evidence>
<dbReference type="AlphaFoldDB" id="A0A0B7HF73"/>